<dbReference type="InterPro" id="IPR029058">
    <property type="entry name" value="AB_hydrolase_fold"/>
</dbReference>
<dbReference type="GO" id="GO:0016787">
    <property type="term" value="F:hydrolase activity"/>
    <property type="evidence" value="ECO:0007669"/>
    <property type="project" value="UniProtKB-KW"/>
</dbReference>
<keyword evidence="3" id="KW-0378">Hydrolase</keyword>
<protein>
    <submittedName>
        <fullName evidence="3">Alpha/beta-hydrolase</fullName>
    </submittedName>
</protein>
<evidence type="ECO:0000313" key="4">
    <source>
        <dbReference type="Proteomes" id="UP000799421"/>
    </source>
</evidence>
<dbReference type="AlphaFoldDB" id="A0A6A7BTU6"/>
<organism evidence="3 4">
    <name type="scientific">Piedraia hortae CBS 480.64</name>
    <dbReference type="NCBI Taxonomy" id="1314780"/>
    <lineage>
        <taxon>Eukaryota</taxon>
        <taxon>Fungi</taxon>
        <taxon>Dikarya</taxon>
        <taxon>Ascomycota</taxon>
        <taxon>Pezizomycotina</taxon>
        <taxon>Dothideomycetes</taxon>
        <taxon>Dothideomycetidae</taxon>
        <taxon>Capnodiales</taxon>
        <taxon>Piedraiaceae</taxon>
        <taxon>Piedraia</taxon>
    </lineage>
</organism>
<sequence>MRPWQAKRFLSSLAQETIKVPVGNCNITLDIHHPLKSSPNSSHSPTVLVHFARGPVAADTSHDLAFVSALRTHLPFTVVQLNYCLGEDHPYPGPVHDAVIGYEWVVEHVLHRKPTGRVGVSGELVGGSLAAMLSLTECRIGEPGIVATALNLPIVDWTVFERTDVASPSDSGPGGEQPVQGDGWESKLALIQWRPKLFRKDEHFFDPFASPILFFRSAGRLPSGQDLGKDSEISTADKPGESDSIPTTLEELEAVALEMTPRKASKRFPSVAFRLRLPQFYISSGRDNLLDAQIHEFTRQLKQSHIRQVTPSRFGRKVLTDEEVDRAQRSKRREDAEKKALLSAQEKSTLWDDTPAGQERIMEAIRWLGGRLL</sequence>
<dbReference type="OrthoDB" id="5396420at2759"/>
<feature type="region of interest" description="Disordered" evidence="1">
    <location>
        <begin position="223"/>
        <end position="245"/>
    </location>
</feature>
<reference evidence="3" key="1">
    <citation type="journal article" date="2020" name="Stud. Mycol.">
        <title>101 Dothideomycetes genomes: a test case for predicting lifestyles and emergence of pathogens.</title>
        <authorList>
            <person name="Haridas S."/>
            <person name="Albert R."/>
            <person name="Binder M."/>
            <person name="Bloem J."/>
            <person name="Labutti K."/>
            <person name="Salamov A."/>
            <person name="Andreopoulos B."/>
            <person name="Baker S."/>
            <person name="Barry K."/>
            <person name="Bills G."/>
            <person name="Bluhm B."/>
            <person name="Cannon C."/>
            <person name="Castanera R."/>
            <person name="Culley D."/>
            <person name="Daum C."/>
            <person name="Ezra D."/>
            <person name="Gonzalez J."/>
            <person name="Henrissat B."/>
            <person name="Kuo A."/>
            <person name="Liang C."/>
            <person name="Lipzen A."/>
            <person name="Lutzoni F."/>
            <person name="Magnuson J."/>
            <person name="Mondo S."/>
            <person name="Nolan M."/>
            <person name="Ohm R."/>
            <person name="Pangilinan J."/>
            <person name="Park H.-J."/>
            <person name="Ramirez L."/>
            <person name="Alfaro M."/>
            <person name="Sun H."/>
            <person name="Tritt A."/>
            <person name="Yoshinaga Y."/>
            <person name="Zwiers L.-H."/>
            <person name="Turgeon B."/>
            <person name="Goodwin S."/>
            <person name="Spatafora J."/>
            <person name="Crous P."/>
            <person name="Grigoriev I."/>
        </authorList>
    </citation>
    <scope>NUCLEOTIDE SEQUENCE</scope>
    <source>
        <strain evidence="3">CBS 480.64</strain>
    </source>
</reference>
<keyword evidence="4" id="KW-1185">Reference proteome</keyword>
<evidence type="ECO:0000256" key="1">
    <source>
        <dbReference type="SAM" id="MobiDB-lite"/>
    </source>
</evidence>
<name>A0A6A7BTU6_9PEZI</name>
<dbReference type="InterPro" id="IPR013094">
    <property type="entry name" value="AB_hydrolase_3"/>
</dbReference>
<dbReference type="Gene3D" id="3.40.50.1820">
    <property type="entry name" value="alpha/beta hydrolase"/>
    <property type="match status" value="1"/>
</dbReference>
<dbReference type="EMBL" id="MU006005">
    <property type="protein sequence ID" value="KAF2858671.1"/>
    <property type="molecule type" value="Genomic_DNA"/>
</dbReference>
<evidence type="ECO:0000313" key="3">
    <source>
        <dbReference type="EMBL" id="KAF2858671.1"/>
    </source>
</evidence>
<dbReference type="Proteomes" id="UP000799421">
    <property type="component" value="Unassembled WGS sequence"/>
</dbReference>
<feature type="domain" description="Alpha/beta hydrolase fold-3" evidence="2">
    <location>
        <begin position="64"/>
        <end position="212"/>
    </location>
</feature>
<proteinExistence type="predicted"/>
<dbReference type="SUPFAM" id="SSF53474">
    <property type="entry name" value="alpha/beta-Hydrolases"/>
    <property type="match status" value="1"/>
</dbReference>
<evidence type="ECO:0000259" key="2">
    <source>
        <dbReference type="Pfam" id="PF07859"/>
    </source>
</evidence>
<gene>
    <name evidence="3" type="ORF">K470DRAFT_250822</name>
</gene>
<accession>A0A6A7BTU6</accession>
<dbReference type="Pfam" id="PF07859">
    <property type="entry name" value="Abhydrolase_3"/>
    <property type="match status" value="1"/>
</dbReference>